<feature type="region of interest" description="Disordered" evidence="1">
    <location>
        <begin position="465"/>
        <end position="494"/>
    </location>
</feature>
<sequence>MFSWVWEDKGSVSKVVVRQEESLSLKVLHQLKNGDDRRLDLYFMLPKDMGVNPQSLEAGEYCHSSVVGRRSYYSSGLHLPLVQGRFVSLNKRTVQEFRLYLNLFAYQFAIAIETDSKELAQQKDPEQFYPALSELCDIVTQLLKKFRRNEPSEPKWKHYFDNADNYLSWFCEQRLLKLLSHAPRSNEHGEVIEQTLQLCRAESAYRDQRSYNSEQTQGDPNRISNKMLLLRRLLQRGVVLKEELKTLGVGLKKFATGLTTGLIMLIVSSLIIQAQGFLSGVTLALVLTLAVIYAFREIFKDDLRNALWRWLRKGRPRWSRILRDTTSGAIIGRQLIWSDYLPSSDLPDAINTILRRRHSQNRVDAEILHYGINTQVTQREFLAGYSTIQEQINFSLAPFARYLERGRSKIYKESDGKVSSDSVERRYQINLVLMLRENRQPAQFARYKITMNRSQIIDIAEGRLPDGIESLDTPPESTSDAKSSSASNTSTQAQ</sequence>
<accession>A0A1M5NSA8</accession>
<dbReference type="EMBL" id="FQXG01000001">
    <property type="protein sequence ID" value="SHG92335.1"/>
    <property type="molecule type" value="Genomic_DNA"/>
</dbReference>
<evidence type="ECO:0000313" key="3">
    <source>
        <dbReference type="EMBL" id="SHG92335.1"/>
    </source>
</evidence>
<evidence type="ECO:0000313" key="4">
    <source>
        <dbReference type="Proteomes" id="UP000184268"/>
    </source>
</evidence>
<feature type="compositionally biased region" description="Low complexity" evidence="1">
    <location>
        <begin position="477"/>
        <end position="494"/>
    </location>
</feature>
<keyword evidence="4" id="KW-1185">Reference proteome</keyword>
<feature type="transmembrane region" description="Helical" evidence="2">
    <location>
        <begin position="277"/>
        <end position="295"/>
    </location>
</feature>
<keyword evidence="2" id="KW-0812">Transmembrane</keyword>
<evidence type="ECO:0000256" key="1">
    <source>
        <dbReference type="SAM" id="MobiDB-lite"/>
    </source>
</evidence>
<dbReference type="Proteomes" id="UP000184268">
    <property type="component" value="Unassembled WGS sequence"/>
</dbReference>
<dbReference type="AlphaFoldDB" id="A0A1M5NSA8"/>
<feature type="transmembrane region" description="Helical" evidence="2">
    <location>
        <begin position="254"/>
        <end position="271"/>
    </location>
</feature>
<proteinExistence type="predicted"/>
<gene>
    <name evidence="3" type="ORF">SAMN02745129_1160</name>
</gene>
<keyword evidence="2" id="KW-0472">Membrane</keyword>
<evidence type="ECO:0000256" key="2">
    <source>
        <dbReference type="SAM" id="Phobius"/>
    </source>
</evidence>
<organism evidence="3 4">
    <name type="scientific">Ferrimonas marina</name>
    <dbReference type="NCBI Taxonomy" id="299255"/>
    <lineage>
        <taxon>Bacteria</taxon>
        <taxon>Pseudomonadati</taxon>
        <taxon>Pseudomonadota</taxon>
        <taxon>Gammaproteobacteria</taxon>
        <taxon>Alteromonadales</taxon>
        <taxon>Ferrimonadaceae</taxon>
        <taxon>Ferrimonas</taxon>
    </lineage>
</organism>
<dbReference type="STRING" id="299255.SAMN02745129_1160"/>
<keyword evidence="2" id="KW-1133">Transmembrane helix</keyword>
<reference evidence="3 4" key="1">
    <citation type="submission" date="2016-11" db="EMBL/GenBank/DDBJ databases">
        <authorList>
            <person name="Jaros S."/>
            <person name="Januszkiewicz K."/>
            <person name="Wedrychowicz H."/>
        </authorList>
    </citation>
    <scope>NUCLEOTIDE SEQUENCE [LARGE SCALE GENOMIC DNA]</scope>
    <source>
        <strain evidence="3 4">DSM 16917</strain>
    </source>
</reference>
<protein>
    <submittedName>
        <fullName evidence="3">Uncharacterized protein</fullName>
    </submittedName>
</protein>
<name>A0A1M5NSA8_9GAMM</name>